<sequence>MSPEMPQGFSDLVGLEFTDIGPGYSRGTVDVTDELKNPTGVVHGAVLYTMADTGMAAALQSELAEDERCATIELKINYLRAVRDGTVTCETELLHRGRSTAYLEATLENDGETVARATGSFSILGA</sequence>
<dbReference type="InterPro" id="IPR003736">
    <property type="entry name" value="PAAI_dom"/>
</dbReference>
<dbReference type="InterPro" id="IPR006683">
    <property type="entry name" value="Thioestr_dom"/>
</dbReference>
<evidence type="ECO:0000313" key="4">
    <source>
        <dbReference type="Proteomes" id="UP000011602"/>
    </source>
</evidence>
<feature type="domain" description="Thioesterase" evidence="2">
    <location>
        <begin position="40"/>
        <end position="114"/>
    </location>
</feature>
<name>L9XJW6_9EURY</name>
<dbReference type="Proteomes" id="UP000011602">
    <property type="component" value="Unassembled WGS sequence"/>
</dbReference>
<dbReference type="InterPro" id="IPR029069">
    <property type="entry name" value="HotDog_dom_sf"/>
</dbReference>
<organism evidence="3 4">
    <name type="scientific">Natronolimnohabitans innermongolicus JCM 12255</name>
    <dbReference type="NCBI Taxonomy" id="1227499"/>
    <lineage>
        <taxon>Archaea</taxon>
        <taxon>Methanobacteriati</taxon>
        <taxon>Methanobacteriota</taxon>
        <taxon>Stenosarchaea group</taxon>
        <taxon>Halobacteria</taxon>
        <taxon>Halobacteriales</taxon>
        <taxon>Natrialbaceae</taxon>
        <taxon>Natronolimnohabitans</taxon>
    </lineage>
</organism>
<dbReference type="STRING" id="1227499.C493_01085"/>
<dbReference type="CDD" id="cd03443">
    <property type="entry name" value="PaaI_thioesterase"/>
    <property type="match status" value="1"/>
</dbReference>
<accession>L9XJW6</accession>
<dbReference type="Gene3D" id="3.10.129.10">
    <property type="entry name" value="Hotdog Thioesterase"/>
    <property type="match status" value="1"/>
</dbReference>
<dbReference type="GO" id="GO:0016787">
    <property type="term" value="F:hydrolase activity"/>
    <property type="evidence" value="ECO:0007669"/>
    <property type="project" value="UniProtKB-KW"/>
</dbReference>
<protein>
    <submittedName>
        <fullName evidence="3">Phenylacetic acid degradation-related protein</fullName>
    </submittedName>
</protein>
<keyword evidence="1" id="KW-0378">Hydrolase</keyword>
<keyword evidence="4" id="KW-1185">Reference proteome</keyword>
<dbReference type="AlphaFoldDB" id="L9XJW6"/>
<dbReference type="RefSeq" id="WP_007257531.1">
    <property type="nucleotide sequence ID" value="NZ_AOHZ01000005.1"/>
</dbReference>
<dbReference type="eggNOG" id="arCOG00777">
    <property type="taxonomic scope" value="Archaea"/>
</dbReference>
<dbReference type="NCBIfam" id="TIGR00369">
    <property type="entry name" value="unchar_dom_1"/>
    <property type="match status" value="1"/>
</dbReference>
<gene>
    <name evidence="3" type="ORF">C493_01085</name>
</gene>
<dbReference type="EMBL" id="AOHZ01000005">
    <property type="protein sequence ID" value="ELY62054.1"/>
    <property type="molecule type" value="Genomic_DNA"/>
</dbReference>
<reference evidence="3 4" key="1">
    <citation type="journal article" date="2014" name="PLoS Genet.">
        <title>Phylogenetically driven sequencing of extremely halophilic archaea reveals strategies for static and dynamic osmo-response.</title>
        <authorList>
            <person name="Becker E.A."/>
            <person name="Seitzer P.M."/>
            <person name="Tritt A."/>
            <person name="Larsen D."/>
            <person name="Krusor M."/>
            <person name="Yao A.I."/>
            <person name="Wu D."/>
            <person name="Madern D."/>
            <person name="Eisen J.A."/>
            <person name="Darling A.E."/>
            <person name="Facciotti M.T."/>
        </authorList>
    </citation>
    <scope>NUCLEOTIDE SEQUENCE [LARGE SCALE GENOMIC DNA]</scope>
    <source>
        <strain evidence="3 4">JCM 12255</strain>
    </source>
</reference>
<dbReference type="OrthoDB" id="202256at2157"/>
<evidence type="ECO:0000259" key="2">
    <source>
        <dbReference type="Pfam" id="PF03061"/>
    </source>
</evidence>
<evidence type="ECO:0000313" key="3">
    <source>
        <dbReference type="EMBL" id="ELY62054.1"/>
    </source>
</evidence>
<dbReference type="SUPFAM" id="SSF54637">
    <property type="entry name" value="Thioesterase/thiol ester dehydrase-isomerase"/>
    <property type="match status" value="1"/>
</dbReference>
<evidence type="ECO:0000256" key="1">
    <source>
        <dbReference type="ARBA" id="ARBA00022801"/>
    </source>
</evidence>
<comment type="caution">
    <text evidence="3">The sequence shown here is derived from an EMBL/GenBank/DDBJ whole genome shotgun (WGS) entry which is preliminary data.</text>
</comment>
<dbReference type="Pfam" id="PF03061">
    <property type="entry name" value="4HBT"/>
    <property type="match status" value="1"/>
</dbReference>
<dbReference type="PANTHER" id="PTHR43240">
    <property type="entry name" value="1,4-DIHYDROXY-2-NAPHTHOYL-COA THIOESTERASE 1"/>
    <property type="match status" value="1"/>
</dbReference>
<proteinExistence type="predicted"/>